<evidence type="ECO:0000259" key="4">
    <source>
        <dbReference type="PROSITE" id="PS51017"/>
    </source>
</evidence>
<dbReference type="EMBL" id="CP097510">
    <property type="protein sequence ID" value="URE31242.1"/>
    <property type="molecule type" value="Genomic_DNA"/>
</dbReference>
<proteinExistence type="predicted"/>
<dbReference type="Pfam" id="PF06203">
    <property type="entry name" value="CCT"/>
    <property type="match status" value="1"/>
</dbReference>
<keyword evidence="2 3" id="KW-0539">Nucleus</keyword>
<feature type="domain" description="CCT" evidence="4">
    <location>
        <begin position="61"/>
        <end position="103"/>
    </location>
</feature>
<evidence type="ECO:0000313" key="5">
    <source>
        <dbReference type="EMBL" id="URE31242.1"/>
    </source>
</evidence>
<gene>
    <name evidence="5" type="ORF">MUK42_34293</name>
</gene>
<dbReference type="InterPro" id="IPR010402">
    <property type="entry name" value="CCT_domain"/>
</dbReference>
<protein>
    <submittedName>
        <fullName evidence="5">Zinc finger protein</fullName>
    </submittedName>
</protein>
<name>A0A9E7HJT0_9LILI</name>
<sequence>MPPESAKAVHFPRAPAGPKYILPASSYFHGVCLLSSLSQFTPQRGIGSSQIVHPTLEFLFQLPGTKDARGACGPGGFEKKIRYALRKARADGRRRVKGRFVKAGEAYDYDPLSQTIWI</sequence>
<accession>A0A9E7HJT0</accession>
<dbReference type="OrthoDB" id="153872at2759"/>
<dbReference type="PROSITE" id="PS51017">
    <property type="entry name" value="CCT"/>
    <property type="match status" value="1"/>
</dbReference>
<comment type="subcellular location">
    <subcellularLocation>
        <location evidence="1 3">Nucleus</location>
    </subcellularLocation>
</comment>
<dbReference type="Proteomes" id="UP001055439">
    <property type="component" value="Chromosome 8"/>
</dbReference>
<dbReference type="GO" id="GO:0005634">
    <property type="term" value="C:nucleus"/>
    <property type="evidence" value="ECO:0007669"/>
    <property type="project" value="UniProtKB-SubCell"/>
</dbReference>
<evidence type="ECO:0000256" key="3">
    <source>
        <dbReference type="PROSITE-ProRule" id="PRU00357"/>
    </source>
</evidence>
<evidence type="ECO:0000313" key="6">
    <source>
        <dbReference type="Proteomes" id="UP001055439"/>
    </source>
</evidence>
<reference evidence="5" key="1">
    <citation type="submission" date="2022-05" db="EMBL/GenBank/DDBJ databases">
        <title>The Musa troglodytarum L. genome provides insights into the mechanism of non-climacteric behaviour and enrichment of carotenoids.</title>
        <authorList>
            <person name="Wang J."/>
        </authorList>
    </citation>
    <scope>NUCLEOTIDE SEQUENCE</scope>
    <source>
        <tissue evidence="5">Leaf</tissue>
    </source>
</reference>
<organism evidence="5 6">
    <name type="scientific">Musa troglodytarum</name>
    <name type="common">fe'i banana</name>
    <dbReference type="NCBI Taxonomy" id="320322"/>
    <lineage>
        <taxon>Eukaryota</taxon>
        <taxon>Viridiplantae</taxon>
        <taxon>Streptophyta</taxon>
        <taxon>Embryophyta</taxon>
        <taxon>Tracheophyta</taxon>
        <taxon>Spermatophyta</taxon>
        <taxon>Magnoliopsida</taxon>
        <taxon>Liliopsida</taxon>
        <taxon>Zingiberales</taxon>
        <taxon>Musaceae</taxon>
        <taxon>Musa</taxon>
    </lineage>
</organism>
<keyword evidence="6" id="KW-1185">Reference proteome</keyword>
<evidence type="ECO:0000256" key="1">
    <source>
        <dbReference type="ARBA" id="ARBA00004123"/>
    </source>
</evidence>
<dbReference type="AlphaFoldDB" id="A0A9E7HJT0"/>
<evidence type="ECO:0000256" key="2">
    <source>
        <dbReference type="ARBA" id="ARBA00023242"/>
    </source>
</evidence>